<evidence type="ECO:0000256" key="6">
    <source>
        <dbReference type="ARBA" id="ARBA00048679"/>
    </source>
</evidence>
<proteinExistence type="inferred from homology"/>
<evidence type="ECO:0000259" key="9">
    <source>
        <dbReference type="PROSITE" id="PS50011"/>
    </source>
</evidence>
<dbReference type="SUPFAM" id="SSF49879">
    <property type="entry name" value="SMAD/FHA domain"/>
    <property type="match status" value="1"/>
</dbReference>
<keyword evidence="4" id="KW-0808">Transferase</keyword>
<evidence type="ECO:0000256" key="7">
    <source>
        <dbReference type="SAM" id="MobiDB-lite"/>
    </source>
</evidence>
<evidence type="ECO:0000256" key="4">
    <source>
        <dbReference type="ARBA" id="ARBA00022777"/>
    </source>
</evidence>
<comment type="similarity">
    <text evidence="1">Belongs to the protein kinase superfamily. CAMK Ser/Thr protein kinase family. CHEK2 subfamily.</text>
</comment>
<dbReference type="PROSITE" id="PS50011">
    <property type="entry name" value="PROTEIN_KINASE_DOM"/>
    <property type="match status" value="1"/>
</dbReference>
<feature type="domain" description="FHA" evidence="8">
    <location>
        <begin position="71"/>
        <end position="123"/>
    </location>
</feature>
<comment type="catalytic activity">
    <reaction evidence="6">
        <text>L-seryl-[protein] + ATP = O-phospho-L-seryl-[protein] + ADP + H(+)</text>
        <dbReference type="Rhea" id="RHEA:17989"/>
        <dbReference type="Rhea" id="RHEA-COMP:9863"/>
        <dbReference type="Rhea" id="RHEA-COMP:11604"/>
        <dbReference type="ChEBI" id="CHEBI:15378"/>
        <dbReference type="ChEBI" id="CHEBI:29999"/>
        <dbReference type="ChEBI" id="CHEBI:30616"/>
        <dbReference type="ChEBI" id="CHEBI:83421"/>
        <dbReference type="ChEBI" id="CHEBI:456216"/>
        <dbReference type="EC" id="2.7.11.1"/>
    </reaction>
</comment>
<evidence type="ECO:0000256" key="3">
    <source>
        <dbReference type="ARBA" id="ARBA00022527"/>
    </source>
</evidence>
<dbReference type="EC" id="2.7.11.1" evidence="2"/>
<keyword evidence="11" id="KW-1185">Reference proteome</keyword>
<gene>
    <name evidence="10" type="ORF">NPX13_g6828</name>
</gene>
<dbReference type="EMBL" id="JANPWZ010001259">
    <property type="protein sequence ID" value="KAJ3567271.1"/>
    <property type="molecule type" value="Genomic_DNA"/>
</dbReference>
<protein>
    <recommendedName>
        <fullName evidence="2">non-specific serine/threonine protein kinase</fullName>
        <ecNumber evidence="2">2.7.11.1</ecNumber>
    </recommendedName>
</protein>
<dbReference type="GO" id="GO:0005524">
    <property type="term" value="F:ATP binding"/>
    <property type="evidence" value="ECO:0007669"/>
    <property type="project" value="InterPro"/>
</dbReference>
<dbReference type="InterPro" id="IPR011009">
    <property type="entry name" value="Kinase-like_dom_sf"/>
</dbReference>
<dbReference type="GO" id="GO:0004674">
    <property type="term" value="F:protein serine/threonine kinase activity"/>
    <property type="evidence" value="ECO:0007669"/>
    <property type="project" value="UniProtKB-KW"/>
</dbReference>
<dbReference type="Proteomes" id="UP001148614">
    <property type="component" value="Unassembled WGS sequence"/>
</dbReference>
<sequence length="583" mass="65377">MSDTDLIARVFPLPGTYFDEIQRMIQRNPLCKAPKTPNAHTSQQIPLGFNSDLFHSLEIRFSHVPKTHVGLVFGTSEDCDVVLPPATGISRRHFTLTYKNTFSDNHHRLILRDLDSRGGTAVSYDGQGRDDKRSRFDWILDGFLHPRAVQKLTVELVRGYGFQIEVNQHHDLDSSVYGAHVKQFLHGRVFAMDLLGNVALSIIGNETQAQTPGQGEIILTGDVIGKGSFGIVTRNWNCSSALIYLHEEKLAAHRDIKPGNILVKNRDMRDSGKRNPGVLHVQLADFGLSKHQFLFHTPCGTPAYKAPEVDPQGLQFYTTAVDIWSLGVVILKLLEGIPREGVAREPLWHQKIVSIVQAKKPFFREDPDVTNLLNNMLNIDPLRRPSARLCYDIARRSDIQLTARVEGVRPSATAFAPAPRQQLQHGGISAHYKTLDYGQIRIGYREAHRVGNRVVEDGVNILHLSRIKLPEGVPPSTMRQYVNQHIPVSDRDQCKSGALTRGTYLKFSDTLMMLAAMRRNAEPAPVRRAENIPNPPAARPRSPASGVGQEGQAESRVSYYRERSYADGSYLCPQNESYKQLRE</sequence>
<dbReference type="Pfam" id="PF00498">
    <property type="entry name" value="FHA"/>
    <property type="match status" value="1"/>
</dbReference>
<dbReference type="SUPFAM" id="SSF56112">
    <property type="entry name" value="Protein kinase-like (PK-like)"/>
    <property type="match status" value="1"/>
</dbReference>
<evidence type="ECO:0000256" key="2">
    <source>
        <dbReference type="ARBA" id="ARBA00012513"/>
    </source>
</evidence>
<dbReference type="SMART" id="SM00240">
    <property type="entry name" value="FHA"/>
    <property type="match status" value="1"/>
</dbReference>
<dbReference type="GO" id="GO:0051598">
    <property type="term" value="P:meiotic recombination checkpoint signaling"/>
    <property type="evidence" value="ECO:0007669"/>
    <property type="project" value="TreeGrafter"/>
</dbReference>
<dbReference type="Gene3D" id="1.10.510.10">
    <property type="entry name" value="Transferase(Phosphotransferase) domain 1"/>
    <property type="match status" value="1"/>
</dbReference>
<feature type="region of interest" description="Disordered" evidence="7">
    <location>
        <begin position="522"/>
        <end position="559"/>
    </location>
</feature>
<evidence type="ECO:0000313" key="10">
    <source>
        <dbReference type="EMBL" id="KAJ3567271.1"/>
    </source>
</evidence>
<keyword evidence="4" id="KW-0418">Kinase</keyword>
<dbReference type="CDD" id="cd00060">
    <property type="entry name" value="FHA"/>
    <property type="match status" value="1"/>
</dbReference>
<organism evidence="10 11">
    <name type="scientific">Xylaria arbuscula</name>
    <dbReference type="NCBI Taxonomy" id="114810"/>
    <lineage>
        <taxon>Eukaryota</taxon>
        <taxon>Fungi</taxon>
        <taxon>Dikarya</taxon>
        <taxon>Ascomycota</taxon>
        <taxon>Pezizomycotina</taxon>
        <taxon>Sordariomycetes</taxon>
        <taxon>Xylariomycetidae</taxon>
        <taxon>Xylariales</taxon>
        <taxon>Xylariaceae</taxon>
        <taxon>Xylaria</taxon>
    </lineage>
</organism>
<dbReference type="VEuPathDB" id="FungiDB:F4678DRAFT_482635"/>
<reference evidence="10" key="1">
    <citation type="submission" date="2022-07" db="EMBL/GenBank/DDBJ databases">
        <title>Genome Sequence of Xylaria arbuscula.</title>
        <authorList>
            <person name="Buettner E."/>
        </authorList>
    </citation>
    <scope>NUCLEOTIDE SEQUENCE</scope>
    <source>
        <strain evidence="10">VT107</strain>
    </source>
</reference>
<evidence type="ECO:0000313" key="11">
    <source>
        <dbReference type="Proteomes" id="UP001148614"/>
    </source>
</evidence>
<dbReference type="InterPro" id="IPR000253">
    <property type="entry name" value="FHA_dom"/>
</dbReference>
<dbReference type="PROSITE" id="PS50006">
    <property type="entry name" value="FHA_DOMAIN"/>
    <property type="match status" value="1"/>
</dbReference>
<dbReference type="Pfam" id="PF00069">
    <property type="entry name" value="Pkinase"/>
    <property type="match status" value="1"/>
</dbReference>
<dbReference type="InterPro" id="IPR000719">
    <property type="entry name" value="Prot_kinase_dom"/>
</dbReference>
<dbReference type="SMART" id="SM00220">
    <property type="entry name" value="S_TKc"/>
    <property type="match status" value="1"/>
</dbReference>
<dbReference type="PANTHER" id="PTHR44167:SF24">
    <property type="entry name" value="SERINE_THREONINE-PROTEIN KINASE CHK2"/>
    <property type="match status" value="1"/>
</dbReference>
<name>A0A9W8NBT6_9PEZI</name>
<dbReference type="GO" id="GO:0005634">
    <property type="term" value="C:nucleus"/>
    <property type="evidence" value="ECO:0007669"/>
    <property type="project" value="TreeGrafter"/>
</dbReference>
<dbReference type="AlphaFoldDB" id="A0A9W8NBT6"/>
<evidence type="ECO:0000256" key="1">
    <source>
        <dbReference type="ARBA" id="ARBA00005575"/>
    </source>
</evidence>
<dbReference type="Gene3D" id="2.60.200.20">
    <property type="match status" value="1"/>
</dbReference>
<dbReference type="InterPro" id="IPR008984">
    <property type="entry name" value="SMAD_FHA_dom_sf"/>
</dbReference>
<keyword evidence="3" id="KW-0723">Serine/threonine-protein kinase</keyword>
<comment type="caution">
    <text evidence="10">The sequence shown here is derived from an EMBL/GenBank/DDBJ whole genome shotgun (WGS) entry which is preliminary data.</text>
</comment>
<evidence type="ECO:0000259" key="8">
    <source>
        <dbReference type="PROSITE" id="PS50006"/>
    </source>
</evidence>
<dbReference type="PANTHER" id="PTHR44167">
    <property type="entry name" value="OVARIAN-SPECIFIC SERINE/THREONINE-PROTEIN KINASE LOK-RELATED"/>
    <property type="match status" value="1"/>
</dbReference>
<comment type="catalytic activity">
    <reaction evidence="5">
        <text>L-threonyl-[protein] + ATP = O-phospho-L-threonyl-[protein] + ADP + H(+)</text>
        <dbReference type="Rhea" id="RHEA:46608"/>
        <dbReference type="Rhea" id="RHEA-COMP:11060"/>
        <dbReference type="Rhea" id="RHEA-COMP:11605"/>
        <dbReference type="ChEBI" id="CHEBI:15378"/>
        <dbReference type="ChEBI" id="CHEBI:30013"/>
        <dbReference type="ChEBI" id="CHEBI:30616"/>
        <dbReference type="ChEBI" id="CHEBI:61977"/>
        <dbReference type="ChEBI" id="CHEBI:456216"/>
        <dbReference type="EC" id="2.7.11.1"/>
    </reaction>
</comment>
<accession>A0A9W8NBT6</accession>
<feature type="domain" description="Protein kinase" evidence="9">
    <location>
        <begin position="109"/>
        <end position="401"/>
    </location>
</feature>
<evidence type="ECO:0000256" key="5">
    <source>
        <dbReference type="ARBA" id="ARBA00047899"/>
    </source>
</evidence>
<dbReference type="GO" id="GO:0005737">
    <property type="term" value="C:cytoplasm"/>
    <property type="evidence" value="ECO:0007669"/>
    <property type="project" value="TreeGrafter"/>
</dbReference>